<keyword evidence="4" id="KW-0032">Aminotransferase</keyword>
<accession>A0A517NYQ7</accession>
<dbReference type="Proteomes" id="UP000319817">
    <property type="component" value="Chromosome"/>
</dbReference>
<dbReference type="PANTHER" id="PTHR30244:SF30">
    <property type="entry name" value="BLR5990 PROTEIN"/>
    <property type="match status" value="1"/>
</dbReference>
<dbReference type="GO" id="GO:0008483">
    <property type="term" value="F:transaminase activity"/>
    <property type="evidence" value="ECO:0007669"/>
    <property type="project" value="UniProtKB-KW"/>
</dbReference>
<dbReference type="Pfam" id="PF01041">
    <property type="entry name" value="DegT_DnrJ_EryC1"/>
    <property type="match status" value="1"/>
</dbReference>
<dbReference type="NCBIfam" id="TIGR04181">
    <property type="entry name" value="NHT_00031"/>
    <property type="match status" value="1"/>
</dbReference>
<evidence type="ECO:0000256" key="3">
    <source>
        <dbReference type="RuleBase" id="RU004508"/>
    </source>
</evidence>
<dbReference type="Gene3D" id="3.40.640.10">
    <property type="entry name" value="Type I PLP-dependent aspartate aminotransferase-like (Major domain)"/>
    <property type="match status" value="1"/>
</dbReference>
<dbReference type="EC" id="2.6.1.-" evidence="4"/>
<comment type="similarity">
    <text evidence="3">Belongs to the DegT/DnrJ/EryC1 family.</text>
</comment>
<evidence type="ECO:0000256" key="2">
    <source>
        <dbReference type="PIRSR" id="PIRSR000390-2"/>
    </source>
</evidence>
<dbReference type="SUPFAM" id="SSF53383">
    <property type="entry name" value="PLP-dependent transferases"/>
    <property type="match status" value="1"/>
</dbReference>
<dbReference type="AlphaFoldDB" id="A0A517NYQ7"/>
<dbReference type="PANTHER" id="PTHR30244">
    <property type="entry name" value="TRANSAMINASE"/>
    <property type="match status" value="1"/>
</dbReference>
<protein>
    <submittedName>
        <fullName evidence="4">Pyridoxal phosphate-dependent aminotransferase EpsN</fullName>
        <ecNumber evidence="4">2.6.1.-</ecNumber>
    </submittedName>
</protein>
<dbReference type="Gene3D" id="3.90.1150.10">
    <property type="entry name" value="Aspartate Aminotransferase, domain 1"/>
    <property type="match status" value="1"/>
</dbReference>
<keyword evidence="5" id="KW-1185">Reference proteome</keyword>
<dbReference type="InterPro" id="IPR015422">
    <property type="entry name" value="PyrdxlP-dep_Trfase_small"/>
</dbReference>
<keyword evidence="2 3" id="KW-0663">Pyridoxal phosphate</keyword>
<evidence type="ECO:0000313" key="5">
    <source>
        <dbReference type="Proteomes" id="UP000319817"/>
    </source>
</evidence>
<feature type="active site" description="Proton acceptor" evidence="1">
    <location>
        <position position="221"/>
    </location>
</feature>
<feature type="modified residue" description="N6-(pyridoxal phosphate)lysine" evidence="2">
    <location>
        <position position="221"/>
    </location>
</feature>
<dbReference type="EMBL" id="CP036526">
    <property type="protein sequence ID" value="QDT12264.1"/>
    <property type="molecule type" value="Genomic_DNA"/>
</dbReference>
<evidence type="ECO:0000256" key="1">
    <source>
        <dbReference type="PIRSR" id="PIRSR000390-1"/>
    </source>
</evidence>
<name>A0A517NYQ7_9BACT</name>
<dbReference type="InterPro" id="IPR015421">
    <property type="entry name" value="PyrdxlP-dep_Trfase_major"/>
</dbReference>
<dbReference type="GO" id="GO:0000271">
    <property type="term" value="P:polysaccharide biosynthetic process"/>
    <property type="evidence" value="ECO:0007669"/>
    <property type="project" value="TreeGrafter"/>
</dbReference>
<dbReference type="CDD" id="cd00616">
    <property type="entry name" value="AHBA_syn"/>
    <property type="match status" value="1"/>
</dbReference>
<evidence type="ECO:0000313" key="4">
    <source>
        <dbReference type="EMBL" id="QDT12264.1"/>
    </source>
</evidence>
<gene>
    <name evidence="4" type="primary">epsN</name>
    <name evidence="4" type="ORF">K239x_42730</name>
</gene>
<organism evidence="4 5">
    <name type="scientific">Stieleria marina</name>
    <dbReference type="NCBI Taxonomy" id="1930275"/>
    <lineage>
        <taxon>Bacteria</taxon>
        <taxon>Pseudomonadati</taxon>
        <taxon>Planctomycetota</taxon>
        <taxon>Planctomycetia</taxon>
        <taxon>Pirellulales</taxon>
        <taxon>Pirellulaceae</taxon>
        <taxon>Stieleria</taxon>
    </lineage>
</organism>
<dbReference type="GO" id="GO:0030170">
    <property type="term" value="F:pyridoxal phosphate binding"/>
    <property type="evidence" value="ECO:0007669"/>
    <property type="project" value="TreeGrafter"/>
</dbReference>
<dbReference type="RefSeq" id="WP_145420018.1">
    <property type="nucleotide sequence ID" value="NZ_CP036526.1"/>
</dbReference>
<dbReference type="InterPro" id="IPR015424">
    <property type="entry name" value="PyrdxlP-dep_Trfase"/>
</dbReference>
<reference evidence="4 5" key="1">
    <citation type="submission" date="2019-02" db="EMBL/GenBank/DDBJ databases">
        <title>Deep-cultivation of Planctomycetes and their phenomic and genomic characterization uncovers novel biology.</title>
        <authorList>
            <person name="Wiegand S."/>
            <person name="Jogler M."/>
            <person name="Boedeker C."/>
            <person name="Pinto D."/>
            <person name="Vollmers J."/>
            <person name="Rivas-Marin E."/>
            <person name="Kohn T."/>
            <person name="Peeters S.H."/>
            <person name="Heuer A."/>
            <person name="Rast P."/>
            <person name="Oberbeckmann S."/>
            <person name="Bunk B."/>
            <person name="Jeske O."/>
            <person name="Meyerdierks A."/>
            <person name="Storesund J.E."/>
            <person name="Kallscheuer N."/>
            <person name="Luecker S."/>
            <person name="Lage O.M."/>
            <person name="Pohl T."/>
            <person name="Merkel B.J."/>
            <person name="Hornburger P."/>
            <person name="Mueller R.-W."/>
            <person name="Bruemmer F."/>
            <person name="Labrenz M."/>
            <person name="Spormann A.M."/>
            <person name="Op den Camp H."/>
            <person name="Overmann J."/>
            <person name="Amann R."/>
            <person name="Jetten M.S.M."/>
            <person name="Mascher T."/>
            <person name="Medema M.H."/>
            <person name="Devos D.P."/>
            <person name="Kaster A.-K."/>
            <person name="Ovreas L."/>
            <person name="Rohde M."/>
            <person name="Galperin M.Y."/>
            <person name="Jogler C."/>
        </authorList>
    </citation>
    <scope>NUCLEOTIDE SEQUENCE [LARGE SCALE GENOMIC DNA]</scope>
    <source>
        <strain evidence="4 5">K23_9</strain>
    </source>
</reference>
<dbReference type="InterPro" id="IPR026385">
    <property type="entry name" value="LegC-like"/>
</dbReference>
<dbReference type="OrthoDB" id="9810913at2"/>
<dbReference type="PIRSF" id="PIRSF000390">
    <property type="entry name" value="PLP_StrS"/>
    <property type="match status" value="1"/>
</dbReference>
<proteinExistence type="inferred from homology"/>
<keyword evidence="4" id="KW-0808">Transferase</keyword>
<sequence length="399" mass="43619">MTSIERLSSETIAAIENAIGPQQEYVLLHRPYLPPNAWKYTKECLDTGWVSSAGSFVTRFEEKLAKATGCQRAVATVNGTAALEVCFHITGVREGDEVICPSLSFVATANAISHCQAVPHFVDVSESRLSICPDALRSRLSKVAKSGADGTVNRETGRRISAICLMHCFGHPGELDDIVEICKKYDIPFIEDAAESLGSYYQGKHTGRFGKVSAVSFNGNKIITTGGGGAILTDDHELADRAKHLTTTAKVPHKWEFRHDEIAWNFRMPNVNAALGAAQLEVLPKLLNAKRELAGLYAEQFSQVDGVQMLAEPADCRSNHWLNCLMLDPNHGSARDSLLESLNRAGYQCRPVWQPMHQLDMYSGCPRGPVDQTESISRRAINIPSSADLAPGWLAEAAE</sequence>
<dbReference type="InterPro" id="IPR000653">
    <property type="entry name" value="DegT/StrS_aminotransferase"/>
</dbReference>